<dbReference type="KEGG" id="smt:Smal_1916"/>
<keyword evidence="1" id="KW-0175">Coiled coil</keyword>
<evidence type="ECO:0000256" key="1">
    <source>
        <dbReference type="SAM" id="Coils"/>
    </source>
</evidence>
<sequence length="104" mass="10838" precursor="true">MSAAAAAAGSPQGPGSSGAFACNPPLDASSTRTMTVIRALPSLADNDRPRNASVREQLQQLEDVAREEIRELQQLADARPGPSRADDALLGLAWDLGLDGEALQ</sequence>
<accession>B4SIN1</accession>
<dbReference type="AlphaFoldDB" id="B4SIN1"/>
<name>B4SIN1_STRM5</name>
<feature type="compositionally biased region" description="Low complexity" evidence="2">
    <location>
        <begin position="1"/>
        <end position="21"/>
    </location>
</feature>
<dbReference type="STRING" id="391008.Smal_1916"/>
<dbReference type="Proteomes" id="UP000001867">
    <property type="component" value="Chromosome"/>
</dbReference>
<reference evidence="3 4" key="1">
    <citation type="submission" date="2008-06" db="EMBL/GenBank/DDBJ databases">
        <title>Complete sequence of Stenotrophomonas maltophilia R551-3.</title>
        <authorList>
            <consortium name="US DOE Joint Genome Institute"/>
            <person name="Lucas S."/>
            <person name="Copeland A."/>
            <person name="Lapidus A."/>
            <person name="Glavina del Rio T."/>
            <person name="Dalin E."/>
            <person name="Tice H."/>
            <person name="Pitluck S."/>
            <person name="Chain P."/>
            <person name="Malfatti S."/>
            <person name="Shin M."/>
            <person name="Vergez L."/>
            <person name="Lang D."/>
            <person name="Schmutz J."/>
            <person name="Larimer F."/>
            <person name="Land M."/>
            <person name="Hauser L."/>
            <person name="Kyrpides N."/>
            <person name="Mikhailova N."/>
            <person name="Taghavi S."/>
            <person name="Monchy S."/>
            <person name="Newman L."/>
            <person name="Vangronsveld J."/>
            <person name="van der Lelie D."/>
            <person name="Richardson P."/>
        </authorList>
    </citation>
    <scope>NUCLEOTIDE SEQUENCE [LARGE SCALE GENOMIC DNA]</scope>
    <source>
        <strain evidence="3 4">R551-3</strain>
    </source>
</reference>
<feature type="coiled-coil region" evidence="1">
    <location>
        <begin position="51"/>
        <end position="78"/>
    </location>
</feature>
<proteinExistence type="predicted"/>
<evidence type="ECO:0000256" key="2">
    <source>
        <dbReference type="SAM" id="MobiDB-lite"/>
    </source>
</evidence>
<dbReference type="EMBL" id="CP001111">
    <property type="protein sequence ID" value="ACF51620.1"/>
    <property type="molecule type" value="Genomic_DNA"/>
</dbReference>
<gene>
    <name evidence="3" type="ordered locus">Smal_1916</name>
</gene>
<protein>
    <submittedName>
        <fullName evidence="3">Uncharacterized protein</fullName>
    </submittedName>
</protein>
<organism evidence="3 4">
    <name type="scientific">Stenotrophomonas maltophilia (strain R551-3)</name>
    <dbReference type="NCBI Taxonomy" id="391008"/>
    <lineage>
        <taxon>Bacteria</taxon>
        <taxon>Pseudomonadati</taxon>
        <taxon>Pseudomonadota</taxon>
        <taxon>Gammaproteobacteria</taxon>
        <taxon>Lysobacterales</taxon>
        <taxon>Lysobacteraceae</taxon>
        <taxon>Stenotrophomonas</taxon>
        <taxon>Stenotrophomonas maltophilia group</taxon>
    </lineage>
</organism>
<dbReference type="HOGENOM" id="CLU_179382_0_0_6"/>
<evidence type="ECO:0000313" key="3">
    <source>
        <dbReference type="EMBL" id="ACF51620.1"/>
    </source>
</evidence>
<feature type="region of interest" description="Disordered" evidence="2">
    <location>
        <begin position="1"/>
        <end position="27"/>
    </location>
</feature>
<evidence type="ECO:0000313" key="4">
    <source>
        <dbReference type="Proteomes" id="UP000001867"/>
    </source>
</evidence>